<feature type="region of interest" description="Disordered" evidence="1">
    <location>
        <begin position="81"/>
        <end position="103"/>
    </location>
</feature>
<comment type="caution">
    <text evidence="2">The sequence shown here is derived from an EMBL/GenBank/DDBJ whole genome shotgun (WGS) entry which is preliminary data.</text>
</comment>
<name>A0A3M7PB68_BRAPC</name>
<evidence type="ECO:0000313" key="3">
    <source>
        <dbReference type="Proteomes" id="UP000276133"/>
    </source>
</evidence>
<accession>A0A3M7PB68</accession>
<evidence type="ECO:0000256" key="1">
    <source>
        <dbReference type="SAM" id="MobiDB-lite"/>
    </source>
</evidence>
<dbReference type="AlphaFoldDB" id="A0A3M7PB68"/>
<dbReference type="EMBL" id="REGN01012295">
    <property type="protein sequence ID" value="RMZ96209.1"/>
    <property type="molecule type" value="Genomic_DNA"/>
</dbReference>
<feature type="compositionally biased region" description="Polar residues" evidence="1">
    <location>
        <begin position="88"/>
        <end position="102"/>
    </location>
</feature>
<keyword evidence="3" id="KW-1185">Reference proteome</keyword>
<sequence length="121" mass="14473">MYLMISVKISNESDAELFYQKLTNLKKKKFKQRVHLLWKILQPLSNIFFIDPSARLNIREKKIKMKKFYFPVFTTIQIKSASKDSKKNFQNSPLETAKSQPLWQKEKSLLRPDNQYTYPLI</sequence>
<gene>
    <name evidence="2" type="ORF">BpHYR1_015986</name>
</gene>
<evidence type="ECO:0000313" key="2">
    <source>
        <dbReference type="EMBL" id="RMZ96209.1"/>
    </source>
</evidence>
<proteinExistence type="predicted"/>
<dbReference type="Proteomes" id="UP000276133">
    <property type="component" value="Unassembled WGS sequence"/>
</dbReference>
<reference evidence="2 3" key="1">
    <citation type="journal article" date="2018" name="Sci. Rep.">
        <title>Genomic signatures of local adaptation to the degree of environmental predictability in rotifers.</title>
        <authorList>
            <person name="Franch-Gras L."/>
            <person name="Hahn C."/>
            <person name="Garcia-Roger E.M."/>
            <person name="Carmona M.J."/>
            <person name="Serra M."/>
            <person name="Gomez A."/>
        </authorList>
    </citation>
    <scope>NUCLEOTIDE SEQUENCE [LARGE SCALE GENOMIC DNA]</scope>
    <source>
        <strain evidence="2">HYR1</strain>
    </source>
</reference>
<protein>
    <submittedName>
        <fullName evidence="2">Uncharacterized protein</fullName>
    </submittedName>
</protein>
<organism evidence="2 3">
    <name type="scientific">Brachionus plicatilis</name>
    <name type="common">Marine rotifer</name>
    <name type="synonym">Brachionus muelleri</name>
    <dbReference type="NCBI Taxonomy" id="10195"/>
    <lineage>
        <taxon>Eukaryota</taxon>
        <taxon>Metazoa</taxon>
        <taxon>Spiralia</taxon>
        <taxon>Gnathifera</taxon>
        <taxon>Rotifera</taxon>
        <taxon>Eurotatoria</taxon>
        <taxon>Monogononta</taxon>
        <taxon>Pseudotrocha</taxon>
        <taxon>Ploima</taxon>
        <taxon>Brachionidae</taxon>
        <taxon>Brachionus</taxon>
    </lineage>
</organism>